<evidence type="ECO:0000256" key="1">
    <source>
        <dbReference type="SAM" id="MobiDB-lite"/>
    </source>
</evidence>
<keyword evidence="3" id="KW-1185">Reference proteome</keyword>
<reference evidence="2" key="1">
    <citation type="submission" date="2020-08" db="EMBL/GenBank/DDBJ databases">
        <title>Spodoptera exigua strain:BAW_Kor-Di-RS1 Genome sequencing and assembly.</title>
        <authorList>
            <person name="Kim J."/>
            <person name="Nam H.Y."/>
            <person name="Kwon M."/>
            <person name="Choi J.H."/>
            <person name="Cho S.R."/>
            <person name="Kim G.-H."/>
        </authorList>
    </citation>
    <scope>NUCLEOTIDE SEQUENCE</scope>
    <source>
        <strain evidence="2">BAW_Kor-Di-RS1</strain>
        <tissue evidence="2">Whole-body</tissue>
    </source>
</reference>
<gene>
    <name evidence="2" type="ORF">HW555_006795</name>
</gene>
<comment type="caution">
    <text evidence="2">The sequence shown here is derived from an EMBL/GenBank/DDBJ whole genome shotgun (WGS) entry which is preliminary data.</text>
</comment>
<feature type="region of interest" description="Disordered" evidence="1">
    <location>
        <begin position="441"/>
        <end position="462"/>
    </location>
</feature>
<feature type="compositionally biased region" description="Polar residues" evidence="1">
    <location>
        <begin position="450"/>
        <end position="462"/>
    </location>
</feature>
<dbReference type="EMBL" id="JACKWZ010000107">
    <property type="protein sequence ID" value="KAF9415587.1"/>
    <property type="molecule type" value="Genomic_DNA"/>
</dbReference>
<dbReference type="AlphaFoldDB" id="A0A835L501"/>
<protein>
    <submittedName>
        <fullName evidence="2">Uncharacterized protein</fullName>
    </submittedName>
</protein>
<sequence>MLSESKKSRKHYGLSYHTACKDYIKTFTCMTACKSIGYQIFRLDFTCKCKCHELKTTTVLPFFKWRTNGTTRKWGRTSSPSLYNIAGTLSPRTYPDYEDIINNFTSPAINITQSESLNITTSSGENTTVSALNINETSLSTLEMTSWAEFSEWLDINGTQSTLILRYGHQQTHKCNDFEKAFNCIQTCLYRGFQIARSNEKCQCFCIKDEKKAKRQFNPINTRRRQFNPINTRRRQFSPINTRRRQFNPINTRKRQFNPINTRRRQFNPINTRRRQFNPINTRKRQFNPINTRRRQFNPINTRRRQFNPINTRKRQFNPINTRRRQFNPINTRRRQFNPINTRKRQFNPINTRRRQFNPINTRRRQFNPINTRKRQFNPINTRKRQFNPINTRRRQFNPINTRKRQFNPINTRKRQFNPINTRKRQFNSIITRRRQFNPINTRRRHTELNRTPNTNSGQSKNATYVTQEYNDDNNNIIHTEDKLNVKFDSYIRSYEIQMLYERNNLGLVIKMRVISGFV</sequence>
<dbReference type="Proteomes" id="UP000648187">
    <property type="component" value="Unassembled WGS sequence"/>
</dbReference>
<name>A0A835L501_SPOEX</name>
<proteinExistence type="predicted"/>
<accession>A0A835L501</accession>
<evidence type="ECO:0000313" key="3">
    <source>
        <dbReference type="Proteomes" id="UP000648187"/>
    </source>
</evidence>
<evidence type="ECO:0000313" key="2">
    <source>
        <dbReference type="EMBL" id="KAF9415587.1"/>
    </source>
</evidence>
<organism evidence="2 3">
    <name type="scientific">Spodoptera exigua</name>
    <name type="common">Beet armyworm</name>
    <name type="synonym">Noctua fulgens</name>
    <dbReference type="NCBI Taxonomy" id="7107"/>
    <lineage>
        <taxon>Eukaryota</taxon>
        <taxon>Metazoa</taxon>
        <taxon>Ecdysozoa</taxon>
        <taxon>Arthropoda</taxon>
        <taxon>Hexapoda</taxon>
        <taxon>Insecta</taxon>
        <taxon>Pterygota</taxon>
        <taxon>Neoptera</taxon>
        <taxon>Endopterygota</taxon>
        <taxon>Lepidoptera</taxon>
        <taxon>Glossata</taxon>
        <taxon>Ditrysia</taxon>
        <taxon>Noctuoidea</taxon>
        <taxon>Noctuidae</taxon>
        <taxon>Amphipyrinae</taxon>
        <taxon>Spodoptera</taxon>
    </lineage>
</organism>